<accession>A0A8H7HRK9</accession>
<evidence type="ECO:0000256" key="3">
    <source>
        <dbReference type="ARBA" id="ARBA00022741"/>
    </source>
</evidence>
<dbReference type="SMART" id="SM00220">
    <property type="entry name" value="S_TKc"/>
    <property type="match status" value="1"/>
</dbReference>
<dbReference type="Proteomes" id="UP000602905">
    <property type="component" value="Unassembled WGS sequence"/>
</dbReference>
<dbReference type="PROSITE" id="PS00108">
    <property type="entry name" value="PROTEIN_KINASE_ST"/>
    <property type="match status" value="1"/>
</dbReference>
<protein>
    <submittedName>
        <fullName evidence="9">Protein kinase superfamily</fullName>
    </submittedName>
</protein>
<feature type="region of interest" description="Disordered" evidence="7">
    <location>
        <begin position="366"/>
        <end position="415"/>
    </location>
</feature>
<evidence type="ECO:0000256" key="6">
    <source>
        <dbReference type="PROSITE-ProRule" id="PRU10141"/>
    </source>
</evidence>
<keyword evidence="3 6" id="KW-0547">Nucleotide-binding</keyword>
<dbReference type="Pfam" id="PF00069">
    <property type="entry name" value="Pkinase"/>
    <property type="match status" value="1"/>
</dbReference>
<dbReference type="SUPFAM" id="SSF56112">
    <property type="entry name" value="Protein kinase-like (PK-like)"/>
    <property type="match status" value="1"/>
</dbReference>
<dbReference type="InterPro" id="IPR000719">
    <property type="entry name" value="Prot_kinase_dom"/>
</dbReference>
<evidence type="ECO:0000313" key="10">
    <source>
        <dbReference type="Proteomes" id="UP000602905"/>
    </source>
</evidence>
<sequence>MAAQRVTVTALNQQFIIDAEYQFVKELGQGAYGCVLAAKHRRSGEGCAIKKITNIFTKVQVPGLQLLHHFRGHKNITCLYDMDIVFDASGNFNEVYLYEELMEADLHAIIRSGQPLSDAHFQSFLYQTLCGLKYIHSANVLHRDLKPGNLLVNADCELKICDFGLARGYVASGGDARAAAGNQGFMTEYVATRWYRAPEIMLSFANYTTPIDVWSIGCILAELLGGKPIFKGRDYVDQLNQILHHLGTPSEDTLRRVGSPRAQDYIRSLPIKPRIPFHTMYPHANPQALDLLGKLLAFDPAKRISCEQALSHPYLAVWHDPSDEPVCSSTFDFGFEEEDSVEGMRQLIVDEVNAFRHAVRSQARAAGAARRQDALPVPSRDDVINSPLSEKAPANGATSSYTRDSGRVPSPVVDDPSADLVRELEQHNLGRKRTALNPSGMCDRKSIKGDSVYRLLHSLPKVRSHLANPPHIATLPNAFEALRHKAREPMAFVPVIASCEVLEENSKYIKRKVALKTGLEMTEDIDLYAPSLITFKSNTGAFVTNLISENAEGERFLTFTFLMPLPGVEPGSEAEATRKKEMKEASKGAVAQSLKVTLDMFGEGKLN</sequence>
<dbReference type="Gene3D" id="1.10.510.10">
    <property type="entry name" value="Transferase(Phosphotransferase) domain 1"/>
    <property type="match status" value="1"/>
</dbReference>
<proteinExistence type="predicted"/>
<dbReference type="EMBL" id="JACYCD010000051">
    <property type="protein sequence ID" value="KAF8706762.1"/>
    <property type="molecule type" value="Genomic_DNA"/>
</dbReference>
<dbReference type="GO" id="GO:0004674">
    <property type="term" value="F:protein serine/threonine kinase activity"/>
    <property type="evidence" value="ECO:0007669"/>
    <property type="project" value="UniProtKB-KW"/>
</dbReference>
<reference evidence="9" key="1">
    <citation type="submission" date="2020-09" db="EMBL/GenBank/DDBJ databases">
        <title>Comparative genome analyses of four rice-infecting Rhizoctonia solani isolates reveal extensive enrichment of homogalacturonan modification genes.</title>
        <authorList>
            <person name="Lee D.-Y."/>
            <person name="Jeon J."/>
            <person name="Kim K.-T."/>
            <person name="Cheong K."/>
            <person name="Song H."/>
            <person name="Choi G."/>
            <person name="Ko J."/>
            <person name="Opiyo S.O."/>
            <person name="Zuo S."/>
            <person name="Madhav S."/>
            <person name="Lee Y.-H."/>
            <person name="Wang G.-L."/>
        </authorList>
    </citation>
    <scope>NUCLEOTIDE SEQUENCE</scope>
    <source>
        <strain evidence="9">AG1-IA WGL</strain>
    </source>
</reference>
<evidence type="ECO:0000256" key="2">
    <source>
        <dbReference type="ARBA" id="ARBA00022679"/>
    </source>
</evidence>
<evidence type="ECO:0000256" key="4">
    <source>
        <dbReference type="ARBA" id="ARBA00022777"/>
    </source>
</evidence>
<dbReference type="PANTHER" id="PTHR24055">
    <property type="entry name" value="MITOGEN-ACTIVATED PROTEIN KINASE"/>
    <property type="match status" value="1"/>
</dbReference>
<dbReference type="InterPro" id="IPR011009">
    <property type="entry name" value="Kinase-like_dom_sf"/>
</dbReference>
<organism evidence="9 10">
    <name type="scientific">Rhizoctonia solani</name>
    <dbReference type="NCBI Taxonomy" id="456999"/>
    <lineage>
        <taxon>Eukaryota</taxon>
        <taxon>Fungi</taxon>
        <taxon>Dikarya</taxon>
        <taxon>Basidiomycota</taxon>
        <taxon>Agaricomycotina</taxon>
        <taxon>Agaricomycetes</taxon>
        <taxon>Cantharellales</taxon>
        <taxon>Ceratobasidiaceae</taxon>
        <taxon>Rhizoctonia</taxon>
    </lineage>
</organism>
<evidence type="ECO:0000256" key="7">
    <source>
        <dbReference type="SAM" id="MobiDB-lite"/>
    </source>
</evidence>
<keyword evidence="2" id="KW-0808">Transferase</keyword>
<dbReference type="PROSITE" id="PS50011">
    <property type="entry name" value="PROTEIN_KINASE_DOM"/>
    <property type="match status" value="1"/>
</dbReference>
<dbReference type="Gene3D" id="3.30.200.20">
    <property type="entry name" value="Phosphorylase Kinase, domain 1"/>
    <property type="match status" value="1"/>
</dbReference>
<dbReference type="InterPro" id="IPR008271">
    <property type="entry name" value="Ser/Thr_kinase_AS"/>
</dbReference>
<keyword evidence="4 9" id="KW-0418">Kinase</keyword>
<keyword evidence="1" id="KW-0723">Serine/threonine-protein kinase</keyword>
<dbReference type="InterPro" id="IPR023393">
    <property type="entry name" value="START-like_dom_sf"/>
</dbReference>
<dbReference type="OrthoDB" id="192887at2759"/>
<feature type="non-terminal residue" evidence="9">
    <location>
        <position position="607"/>
    </location>
</feature>
<evidence type="ECO:0000259" key="8">
    <source>
        <dbReference type="PROSITE" id="PS50011"/>
    </source>
</evidence>
<dbReference type="AlphaFoldDB" id="A0A8H7HRK9"/>
<dbReference type="FunFam" id="1.10.510.10:FF:000013">
    <property type="entry name" value="Mitogen-activated protein kinase"/>
    <property type="match status" value="1"/>
</dbReference>
<evidence type="ECO:0000256" key="1">
    <source>
        <dbReference type="ARBA" id="ARBA00022527"/>
    </source>
</evidence>
<feature type="domain" description="Protein kinase" evidence="8">
    <location>
        <begin position="21"/>
        <end position="315"/>
    </location>
</feature>
<dbReference type="SUPFAM" id="SSF55961">
    <property type="entry name" value="Bet v1-like"/>
    <property type="match status" value="1"/>
</dbReference>
<dbReference type="GO" id="GO:0005524">
    <property type="term" value="F:ATP binding"/>
    <property type="evidence" value="ECO:0007669"/>
    <property type="project" value="UniProtKB-UniRule"/>
</dbReference>
<dbReference type="InterPro" id="IPR050117">
    <property type="entry name" value="MAPK"/>
</dbReference>
<dbReference type="CDD" id="cd07857">
    <property type="entry name" value="STKc_MPK1"/>
    <property type="match status" value="1"/>
</dbReference>
<dbReference type="Gene3D" id="3.30.530.20">
    <property type="match status" value="1"/>
</dbReference>
<feature type="binding site" evidence="6">
    <location>
        <position position="51"/>
    </location>
    <ligand>
        <name>ATP</name>
        <dbReference type="ChEBI" id="CHEBI:30616"/>
    </ligand>
</feature>
<keyword evidence="5 6" id="KW-0067">ATP-binding</keyword>
<evidence type="ECO:0000256" key="5">
    <source>
        <dbReference type="ARBA" id="ARBA00022840"/>
    </source>
</evidence>
<evidence type="ECO:0000313" key="9">
    <source>
        <dbReference type="EMBL" id="KAF8706762.1"/>
    </source>
</evidence>
<dbReference type="PROSITE" id="PS00107">
    <property type="entry name" value="PROTEIN_KINASE_ATP"/>
    <property type="match status" value="1"/>
</dbReference>
<dbReference type="InterPro" id="IPR017441">
    <property type="entry name" value="Protein_kinase_ATP_BS"/>
</dbReference>
<comment type="caution">
    <text evidence="9">The sequence shown here is derived from an EMBL/GenBank/DDBJ whole genome shotgun (WGS) entry which is preliminary data.</text>
</comment>
<dbReference type="Pfam" id="PF08982">
    <property type="entry name" value="AtaL"/>
    <property type="match status" value="1"/>
</dbReference>
<name>A0A8H7HRK9_9AGAM</name>
<gene>
    <name evidence="9" type="ORF">RHS03_04676</name>
</gene>
<dbReference type="InterPro" id="IPR015075">
    <property type="entry name" value="AtaL"/>
</dbReference>